<organism evidence="12 13">
    <name type="scientific">Sphingobacterium spiritivorum</name>
    <name type="common">Flavobacterium spiritivorum</name>
    <dbReference type="NCBI Taxonomy" id="258"/>
    <lineage>
        <taxon>Bacteria</taxon>
        <taxon>Pseudomonadati</taxon>
        <taxon>Bacteroidota</taxon>
        <taxon>Sphingobacteriia</taxon>
        <taxon>Sphingobacteriales</taxon>
        <taxon>Sphingobacteriaceae</taxon>
        <taxon>Sphingobacterium</taxon>
    </lineage>
</organism>
<dbReference type="InterPro" id="IPR008969">
    <property type="entry name" value="CarboxyPept-like_regulatory"/>
</dbReference>
<evidence type="ECO:0000256" key="8">
    <source>
        <dbReference type="PROSITE-ProRule" id="PRU01360"/>
    </source>
</evidence>
<dbReference type="EMBL" id="UGYW01000001">
    <property type="protein sequence ID" value="SUI96724.1"/>
    <property type="molecule type" value="Genomic_DNA"/>
</dbReference>
<dbReference type="Pfam" id="PF07715">
    <property type="entry name" value="Plug"/>
    <property type="match status" value="1"/>
</dbReference>
<dbReference type="GO" id="GO:0044718">
    <property type="term" value="P:siderophore transmembrane transport"/>
    <property type="evidence" value="ECO:0007669"/>
    <property type="project" value="TreeGrafter"/>
</dbReference>
<keyword evidence="12" id="KW-0675">Receptor</keyword>
<evidence type="ECO:0000256" key="3">
    <source>
        <dbReference type="ARBA" id="ARBA00022452"/>
    </source>
</evidence>
<comment type="subcellular location">
    <subcellularLocation>
        <location evidence="1 8">Cell outer membrane</location>
        <topology evidence="1 8">Multi-pass membrane protein</topology>
    </subcellularLocation>
</comment>
<dbReference type="Pfam" id="PF13715">
    <property type="entry name" value="CarbopepD_reg_2"/>
    <property type="match status" value="1"/>
</dbReference>
<dbReference type="InterPro" id="IPR036942">
    <property type="entry name" value="Beta-barrel_TonB_sf"/>
</dbReference>
<dbReference type="Gene3D" id="2.40.170.20">
    <property type="entry name" value="TonB-dependent receptor, beta-barrel domain"/>
    <property type="match status" value="1"/>
</dbReference>
<proteinExistence type="inferred from homology"/>
<dbReference type="InterPro" id="IPR037066">
    <property type="entry name" value="Plug_dom_sf"/>
</dbReference>
<dbReference type="Gene3D" id="2.170.130.10">
    <property type="entry name" value="TonB-dependent receptor, plug domain"/>
    <property type="match status" value="1"/>
</dbReference>
<reference evidence="12 13" key="1">
    <citation type="submission" date="2018-06" db="EMBL/GenBank/DDBJ databases">
        <authorList>
            <consortium name="Pathogen Informatics"/>
            <person name="Doyle S."/>
        </authorList>
    </citation>
    <scope>NUCLEOTIDE SEQUENCE [LARGE SCALE GENOMIC DNA]</scope>
    <source>
        <strain evidence="12 13">NCTC11388</strain>
    </source>
</reference>
<keyword evidence="5 9" id="KW-0798">TonB box</keyword>
<evidence type="ECO:0000259" key="10">
    <source>
        <dbReference type="Pfam" id="PF00593"/>
    </source>
</evidence>
<dbReference type="CDD" id="cd01347">
    <property type="entry name" value="ligand_gated_channel"/>
    <property type="match status" value="1"/>
</dbReference>
<evidence type="ECO:0000259" key="11">
    <source>
        <dbReference type="Pfam" id="PF07715"/>
    </source>
</evidence>
<keyword evidence="6 8" id="KW-0472">Membrane</keyword>
<keyword evidence="3 8" id="KW-1134">Transmembrane beta strand</keyword>
<accession>A0A380B9C2</accession>
<gene>
    <name evidence="12" type="primary">cirA_1</name>
    <name evidence="12" type="ORF">NCTC11388_00107</name>
</gene>
<dbReference type="Proteomes" id="UP000254893">
    <property type="component" value="Unassembled WGS sequence"/>
</dbReference>
<evidence type="ECO:0000256" key="1">
    <source>
        <dbReference type="ARBA" id="ARBA00004571"/>
    </source>
</evidence>
<dbReference type="SUPFAM" id="SSF49464">
    <property type="entry name" value="Carboxypeptidase regulatory domain-like"/>
    <property type="match status" value="1"/>
</dbReference>
<evidence type="ECO:0000256" key="7">
    <source>
        <dbReference type="ARBA" id="ARBA00023237"/>
    </source>
</evidence>
<evidence type="ECO:0000313" key="12">
    <source>
        <dbReference type="EMBL" id="SUI96724.1"/>
    </source>
</evidence>
<evidence type="ECO:0000256" key="2">
    <source>
        <dbReference type="ARBA" id="ARBA00022448"/>
    </source>
</evidence>
<dbReference type="AlphaFoldDB" id="A0A380B9C2"/>
<keyword evidence="7 8" id="KW-0998">Cell outer membrane</keyword>
<comment type="similarity">
    <text evidence="8 9">Belongs to the TonB-dependent receptor family.</text>
</comment>
<name>A0A380B9C2_SPHSI</name>
<dbReference type="PANTHER" id="PTHR30069:SF57">
    <property type="entry name" value="TONB-DEPENDENT RECEPTOR"/>
    <property type="match status" value="1"/>
</dbReference>
<dbReference type="InterPro" id="IPR000531">
    <property type="entry name" value="Beta-barrel_TonB"/>
</dbReference>
<protein>
    <submittedName>
        <fullName evidence="12">Colicin I receptor</fullName>
    </submittedName>
</protein>
<dbReference type="SUPFAM" id="SSF56935">
    <property type="entry name" value="Porins"/>
    <property type="match status" value="1"/>
</dbReference>
<dbReference type="PANTHER" id="PTHR30069">
    <property type="entry name" value="TONB-DEPENDENT OUTER MEMBRANE RECEPTOR"/>
    <property type="match status" value="1"/>
</dbReference>
<keyword evidence="4 8" id="KW-0812">Transmembrane</keyword>
<sequence>MPGKALVQVFPYCKHSTLTLLRHLTLLIYMYLRYITACILLLASIDTYAQKALKGVIQDAKGTPVSHATIQVDKSKQATASDDNGQFTLLNPPTQAFTLQIRAVGYQPLKKNILPSSTDSVLIMTLQEDHLNLNEVVVSASRYGMNRKEAPVIVSVLSPKLFNATQSVAMSETLNYQPGVRVENNCQNCGFSQVRLNGMEGAYSQILINSRAVFSALNSVYGLDQIPTSMIDRIEVVRSGGSALFGSNAIAGTINIITKDPVENDWQIKSTNSLIDGKKWDNTVDFNTSFVDNELMSGVTFYGMNRNRQAFDANGDGFSEMTKLRNTTFGAKAFLKPSEFNKITLDFSTLHEFRRGGDQLDIAPHFTDITEQLQTNSFIGGLTYDHYSKDFKRKWSAYFSAQKSNRDSFYGGLGGNRTAADSLVAANAYGKTTDLSMVGGTQYVHNFKRDVFTVGAEYQSNETKDDIPGYNRRIDQKTQNIGSYVQYEWKPVDRFKTLAGVRYDYSIVDGTYQLKNIDRKSDVSFGTFSPRLTVLYDLLDNLQFRGGYARGFRAPQAFNEDMHVTSIGGQQVFVLLSENLKNEYSNAYTASLNYSPSLGNVQANVLVEGFYTDLQNPFTNVLSSETDGVLIEEMINGEGAKVYGSNIEINVAPSPFLTIQTGGTIQRSRYKRSQLLFQNDQSEIYITDFVRAPRVYGYLNTNIKASKAFAVDVTGVYTGKMDIPHLIDGEYMIMTKSPDFMEINLRLGYTFSLKKDLNLELSGGVQNIFNAYQKDFDRGALRDSEYIYGPSRPRTFTIGVKIGHFH</sequence>
<evidence type="ECO:0000256" key="5">
    <source>
        <dbReference type="ARBA" id="ARBA00023077"/>
    </source>
</evidence>
<keyword evidence="2 8" id="KW-0813">Transport</keyword>
<feature type="domain" description="TonB-dependent receptor plug" evidence="11">
    <location>
        <begin position="148"/>
        <end position="253"/>
    </location>
</feature>
<dbReference type="InterPro" id="IPR012910">
    <property type="entry name" value="Plug_dom"/>
</dbReference>
<feature type="domain" description="TonB-dependent receptor-like beta-barrel" evidence="10">
    <location>
        <begin position="348"/>
        <end position="768"/>
    </location>
</feature>
<dbReference type="Pfam" id="PF00593">
    <property type="entry name" value="TonB_dep_Rec_b-barrel"/>
    <property type="match status" value="1"/>
</dbReference>
<evidence type="ECO:0000313" key="13">
    <source>
        <dbReference type="Proteomes" id="UP000254893"/>
    </source>
</evidence>
<evidence type="ECO:0000256" key="9">
    <source>
        <dbReference type="RuleBase" id="RU003357"/>
    </source>
</evidence>
<evidence type="ECO:0000256" key="6">
    <source>
        <dbReference type="ARBA" id="ARBA00023136"/>
    </source>
</evidence>
<evidence type="ECO:0000256" key="4">
    <source>
        <dbReference type="ARBA" id="ARBA00022692"/>
    </source>
</evidence>
<dbReference type="GO" id="GO:0009279">
    <property type="term" value="C:cell outer membrane"/>
    <property type="evidence" value="ECO:0007669"/>
    <property type="project" value="UniProtKB-SubCell"/>
</dbReference>
<dbReference type="GO" id="GO:0015344">
    <property type="term" value="F:siderophore uptake transmembrane transporter activity"/>
    <property type="evidence" value="ECO:0007669"/>
    <property type="project" value="TreeGrafter"/>
</dbReference>
<dbReference type="Gene3D" id="2.60.40.1120">
    <property type="entry name" value="Carboxypeptidase-like, regulatory domain"/>
    <property type="match status" value="1"/>
</dbReference>
<dbReference type="PROSITE" id="PS52016">
    <property type="entry name" value="TONB_DEPENDENT_REC_3"/>
    <property type="match status" value="1"/>
</dbReference>
<dbReference type="InterPro" id="IPR039426">
    <property type="entry name" value="TonB-dep_rcpt-like"/>
</dbReference>